<dbReference type="Proteomes" id="UP001597280">
    <property type="component" value="Unassembled WGS sequence"/>
</dbReference>
<feature type="domain" description="Peptidase M3A/M3B catalytic" evidence="9">
    <location>
        <begin position="254"/>
        <end position="697"/>
    </location>
</feature>
<keyword evidence="6 7" id="KW-0482">Metalloprotease</keyword>
<keyword evidence="3 7" id="KW-0479">Metal-binding</keyword>
<evidence type="ECO:0000256" key="8">
    <source>
        <dbReference type="SAM" id="MobiDB-lite"/>
    </source>
</evidence>
<protein>
    <submittedName>
        <fullName evidence="10">M3 family metallopeptidase</fullName>
    </submittedName>
</protein>
<reference evidence="11" key="1">
    <citation type="journal article" date="2019" name="Int. J. Syst. Evol. Microbiol.">
        <title>The Global Catalogue of Microorganisms (GCM) 10K type strain sequencing project: providing services to taxonomists for standard genome sequencing and annotation.</title>
        <authorList>
            <consortium name="The Broad Institute Genomics Platform"/>
            <consortium name="The Broad Institute Genome Sequencing Center for Infectious Disease"/>
            <person name="Wu L."/>
            <person name="Ma J."/>
        </authorList>
    </citation>
    <scope>NUCLEOTIDE SEQUENCE [LARGE SCALE GENOMIC DNA]</scope>
    <source>
        <strain evidence="11">JCM 11650</strain>
    </source>
</reference>
<dbReference type="InterPro" id="IPR034005">
    <property type="entry name" value="M3A_DCP"/>
</dbReference>
<dbReference type="InterPro" id="IPR045090">
    <property type="entry name" value="Pept_M3A_M3B"/>
</dbReference>
<sequence length="699" mass="76578">MTSAPTGPSSPAGTDEHGQEEPDLRGNPLAVPSGLPHGLPDFAALRTEHFLPAFRAGVAAQKALLEEVATSTAPPSFASVVLPLEDGDPLLRRVSRVFFHLVATDGTSEMQAVEAEVTPWLTALSDAVFLDPRLFARVDALHGDETARAALSAEERHLLERLHQRFVLRGARLDPEQKETLAALNQEISRLETRFTQQARADLKGASVHLTDAAQLAGLDAGQRSAAREAAIDAGLEGWLLTLVLPTVQRLLPSLEDRSVRERLYRASAERGTETWDLAAQIAELRSRKAALLGFADFASLAVADRTAAVPEAVEELFAATVGPAMRNVEGEAARIAARAARDGVEDLAPWDWAFYEARVRTEEHAVDEAALQPYFVLERVIEDGVLRAAGEVYGLAFTRRDDLTGPHPQALVWEVHREDGEEVGLFIGDYFTRDAKRGGAWMNVLSVRSRAEGTRPIVMNTLNISRPAPGEPAFVTLDEVRTLFHEFGHALHALLSDVEHASASGTAVPRDVVEFPSQVNEMWALRPGIVEHYARHVDTGEPVPAEQLERVRSAALWGEGFATAEYLAAAVLDWRWHRLPGDTRVEDPRAFEAEQLEQAGLAHPLVAPRYRTGYFQHTFSGGYAAGYYSYLWAEVFDADSVAWFEEQLAAGRPVREVGEEFARAILAIGGSADLLAAYRGLRGRDREVTPLLERRGLV</sequence>
<gene>
    <name evidence="10" type="ORF">ACFSDA_16470</name>
</gene>
<comment type="similarity">
    <text evidence="1 7">Belongs to the peptidase M3 family.</text>
</comment>
<dbReference type="PANTHER" id="PTHR43660:SF1">
    <property type="entry name" value="DIPEPTIDYL CARBOXYPEPTIDASE"/>
    <property type="match status" value="1"/>
</dbReference>
<feature type="compositionally biased region" description="Polar residues" evidence="8">
    <location>
        <begin position="1"/>
        <end position="12"/>
    </location>
</feature>
<dbReference type="EMBL" id="JBHUFL010000011">
    <property type="protein sequence ID" value="MFD1836655.1"/>
    <property type="molecule type" value="Genomic_DNA"/>
</dbReference>
<feature type="compositionally biased region" description="Basic and acidic residues" evidence="8">
    <location>
        <begin position="14"/>
        <end position="24"/>
    </location>
</feature>
<organism evidence="10 11">
    <name type="scientific">Brachybacterium rhamnosum</name>
    <dbReference type="NCBI Taxonomy" id="173361"/>
    <lineage>
        <taxon>Bacteria</taxon>
        <taxon>Bacillati</taxon>
        <taxon>Actinomycetota</taxon>
        <taxon>Actinomycetes</taxon>
        <taxon>Micrococcales</taxon>
        <taxon>Dermabacteraceae</taxon>
        <taxon>Brachybacterium</taxon>
    </lineage>
</organism>
<keyword evidence="4 7" id="KW-0378">Hydrolase</keyword>
<evidence type="ECO:0000313" key="11">
    <source>
        <dbReference type="Proteomes" id="UP001597280"/>
    </source>
</evidence>
<evidence type="ECO:0000256" key="6">
    <source>
        <dbReference type="ARBA" id="ARBA00023049"/>
    </source>
</evidence>
<feature type="region of interest" description="Disordered" evidence="8">
    <location>
        <begin position="1"/>
        <end position="32"/>
    </location>
</feature>
<accession>A0ABW4Q2U9</accession>
<evidence type="ECO:0000256" key="5">
    <source>
        <dbReference type="ARBA" id="ARBA00022833"/>
    </source>
</evidence>
<dbReference type="CDD" id="cd06456">
    <property type="entry name" value="M3A_DCP"/>
    <property type="match status" value="1"/>
</dbReference>
<keyword evidence="11" id="KW-1185">Reference proteome</keyword>
<evidence type="ECO:0000313" key="10">
    <source>
        <dbReference type="EMBL" id="MFD1836655.1"/>
    </source>
</evidence>
<dbReference type="Gene3D" id="1.10.1370.40">
    <property type="match status" value="3"/>
</dbReference>
<evidence type="ECO:0000256" key="4">
    <source>
        <dbReference type="ARBA" id="ARBA00022801"/>
    </source>
</evidence>
<keyword evidence="5 7" id="KW-0862">Zinc</keyword>
<dbReference type="PANTHER" id="PTHR43660">
    <property type="entry name" value="DIPEPTIDYL CARBOXYPEPTIDASE"/>
    <property type="match status" value="1"/>
</dbReference>
<dbReference type="RefSeq" id="WP_343906481.1">
    <property type="nucleotide sequence ID" value="NZ_BAAAIS010000006.1"/>
</dbReference>
<name>A0ABW4Q2U9_9MICO</name>
<evidence type="ECO:0000256" key="1">
    <source>
        <dbReference type="ARBA" id="ARBA00006040"/>
    </source>
</evidence>
<evidence type="ECO:0000259" key="9">
    <source>
        <dbReference type="Pfam" id="PF01432"/>
    </source>
</evidence>
<dbReference type="SUPFAM" id="SSF55486">
    <property type="entry name" value="Metalloproteases ('zincins'), catalytic domain"/>
    <property type="match status" value="1"/>
</dbReference>
<comment type="cofactor">
    <cofactor evidence="7">
        <name>Zn(2+)</name>
        <dbReference type="ChEBI" id="CHEBI:29105"/>
    </cofactor>
    <text evidence="7">Binds 1 zinc ion.</text>
</comment>
<comment type="caution">
    <text evidence="10">The sequence shown here is derived from an EMBL/GenBank/DDBJ whole genome shotgun (WGS) entry which is preliminary data.</text>
</comment>
<evidence type="ECO:0000256" key="3">
    <source>
        <dbReference type="ARBA" id="ARBA00022723"/>
    </source>
</evidence>
<evidence type="ECO:0000256" key="2">
    <source>
        <dbReference type="ARBA" id="ARBA00022670"/>
    </source>
</evidence>
<proteinExistence type="inferred from homology"/>
<evidence type="ECO:0000256" key="7">
    <source>
        <dbReference type="RuleBase" id="RU003435"/>
    </source>
</evidence>
<dbReference type="InterPro" id="IPR001567">
    <property type="entry name" value="Pept_M3A_M3B_dom"/>
</dbReference>
<keyword evidence="2 7" id="KW-0645">Protease</keyword>
<dbReference type="Pfam" id="PF01432">
    <property type="entry name" value="Peptidase_M3"/>
    <property type="match status" value="1"/>
</dbReference>